<accession>A0ABW3MPA1</accession>
<name>A0ABW3MPA1_9PSEU</name>
<dbReference type="EMBL" id="JBHTIS010004448">
    <property type="protein sequence ID" value="MFD1052471.1"/>
    <property type="molecule type" value="Genomic_DNA"/>
</dbReference>
<evidence type="ECO:0000259" key="1">
    <source>
        <dbReference type="Pfam" id="PF09851"/>
    </source>
</evidence>
<comment type="caution">
    <text evidence="3">The sequence shown here is derived from an EMBL/GenBank/DDBJ whole genome shotgun (WGS) entry which is preliminary data.</text>
</comment>
<organism evidence="3 4">
    <name type="scientific">Kibdelosporangium lantanae</name>
    <dbReference type="NCBI Taxonomy" id="1497396"/>
    <lineage>
        <taxon>Bacteria</taxon>
        <taxon>Bacillati</taxon>
        <taxon>Actinomycetota</taxon>
        <taxon>Actinomycetes</taxon>
        <taxon>Pseudonocardiales</taxon>
        <taxon>Pseudonocardiaceae</taxon>
        <taxon>Kibdelosporangium</taxon>
    </lineage>
</organism>
<dbReference type="InterPro" id="IPR039519">
    <property type="entry name" value="YokE-like_PH"/>
</dbReference>
<dbReference type="Pfam" id="PF09851">
    <property type="entry name" value="SHOCT"/>
    <property type="match status" value="1"/>
</dbReference>
<keyword evidence="4" id="KW-1185">Reference proteome</keyword>
<feature type="domain" description="YokE-like PH" evidence="2">
    <location>
        <begin position="12"/>
        <end position="99"/>
    </location>
</feature>
<sequence>MPAEMPRLHQMLRPDEPLLLAVRAGFDDRNGLAAITGTRLLLIDKAFLSDEVVEIPLTSIGTMGTEQQFLTNALVLRLHSGQPVRLINIDDIDAFTDTLRDAIQRATTPVPPSTAPNHDILDQIAKLADLHAAGVLTDDEFQTKKTELLNRL</sequence>
<protein>
    <submittedName>
        <fullName evidence="3">SHOCT domain-containing protein</fullName>
    </submittedName>
</protein>
<reference evidence="4" key="1">
    <citation type="journal article" date="2019" name="Int. J. Syst. Evol. Microbiol.">
        <title>The Global Catalogue of Microorganisms (GCM) 10K type strain sequencing project: providing services to taxonomists for standard genome sequencing and annotation.</title>
        <authorList>
            <consortium name="The Broad Institute Genomics Platform"/>
            <consortium name="The Broad Institute Genome Sequencing Center for Infectious Disease"/>
            <person name="Wu L."/>
            <person name="Ma J."/>
        </authorList>
    </citation>
    <scope>NUCLEOTIDE SEQUENCE [LARGE SCALE GENOMIC DNA]</scope>
    <source>
        <strain evidence="4">JCM 31486</strain>
    </source>
</reference>
<proteinExistence type="predicted"/>
<evidence type="ECO:0000313" key="3">
    <source>
        <dbReference type="EMBL" id="MFD1052471.1"/>
    </source>
</evidence>
<evidence type="ECO:0000313" key="4">
    <source>
        <dbReference type="Proteomes" id="UP001597045"/>
    </source>
</evidence>
<dbReference type="Proteomes" id="UP001597045">
    <property type="component" value="Unassembled WGS sequence"/>
</dbReference>
<evidence type="ECO:0000259" key="2">
    <source>
        <dbReference type="Pfam" id="PF14470"/>
    </source>
</evidence>
<feature type="domain" description="SHOCT" evidence="1">
    <location>
        <begin position="122"/>
        <end position="149"/>
    </location>
</feature>
<dbReference type="Pfam" id="PF14470">
    <property type="entry name" value="bPH_3"/>
    <property type="match status" value="1"/>
</dbReference>
<feature type="non-terminal residue" evidence="3">
    <location>
        <position position="1"/>
    </location>
</feature>
<dbReference type="InterPro" id="IPR018649">
    <property type="entry name" value="SHOCT"/>
</dbReference>
<gene>
    <name evidence="3" type="ORF">ACFQ1S_46230</name>
</gene>